<dbReference type="InterPro" id="IPR036514">
    <property type="entry name" value="SGNH_hydro_sf"/>
</dbReference>
<accession>A0A6J6R9B6</accession>
<dbReference type="EMBL" id="CAEZXY010000096">
    <property type="protein sequence ID" value="CAB4719616.1"/>
    <property type="molecule type" value="Genomic_DNA"/>
</dbReference>
<evidence type="ECO:0000313" key="1">
    <source>
        <dbReference type="EMBL" id="CAB4621051.1"/>
    </source>
</evidence>
<evidence type="ECO:0000313" key="2">
    <source>
        <dbReference type="EMBL" id="CAB4719616.1"/>
    </source>
</evidence>
<protein>
    <submittedName>
        <fullName evidence="2">Unannotated protein</fullName>
    </submittedName>
</protein>
<dbReference type="AlphaFoldDB" id="A0A6J6R9B6"/>
<dbReference type="EMBL" id="CAEZVC010000037">
    <property type="protein sequence ID" value="CAB4621051.1"/>
    <property type="molecule type" value="Genomic_DNA"/>
</dbReference>
<gene>
    <name evidence="1" type="ORF">UFOPK1906_00772</name>
    <name evidence="2" type="ORF">UFOPK2624_01608</name>
</gene>
<organism evidence="2">
    <name type="scientific">freshwater metagenome</name>
    <dbReference type="NCBI Taxonomy" id="449393"/>
    <lineage>
        <taxon>unclassified sequences</taxon>
        <taxon>metagenomes</taxon>
        <taxon>ecological metagenomes</taxon>
    </lineage>
</organism>
<reference evidence="2" key="1">
    <citation type="submission" date="2020-05" db="EMBL/GenBank/DDBJ databases">
        <authorList>
            <person name="Chiriac C."/>
            <person name="Salcher M."/>
            <person name="Ghai R."/>
            <person name="Kavagutti S V."/>
        </authorList>
    </citation>
    <scope>NUCLEOTIDE SEQUENCE</scope>
</reference>
<dbReference type="Gene3D" id="3.40.50.1110">
    <property type="entry name" value="SGNH hydrolase"/>
    <property type="match status" value="1"/>
</dbReference>
<dbReference type="SUPFAM" id="SSF52266">
    <property type="entry name" value="SGNH hydrolase"/>
    <property type="match status" value="1"/>
</dbReference>
<name>A0A6J6R9B6_9ZZZZ</name>
<sequence>MKIAMKFALSLALIAILTQCSGGATNSSGTTSTTQGISRDSANSVIFFGDSVTAGFGFCGNEGGADSSNISCSTNASFANNWVLGNNSLKSCQPVIPSNDRCSNNNFKGSPWDAGPWRDEPGAPKIAFSYQIAKMQDSKSPASIVNWAMTGSTPAQWDPLTGGVFGPQLQKITNTTAVLTLGANPILSSYLKITGFGVYTIANGVCAETALVKGAAAPLDNSELGILHCANQQWEAIEQSQHLLNIYKTLLQNGNRVLVLGYPQGCPWSFGNWQPIANPIGPASGKPCTSNSAPSSADKTKSISQFDQAVTIGTDTNNRIKQLVSESQQQADQKWFPGKNLSANIHFVLPDQMLFSDHQAWSSDSWFFKNDTWVHPNESGHRQLALTVIKGMCENYKHWCGDKPVW</sequence>
<proteinExistence type="predicted"/>